<accession>A0A9D3UXQ8</accession>
<dbReference type="Proteomes" id="UP000828251">
    <property type="component" value="Unassembled WGS sequence"/>
</dbReference>
<evidence type="ECO:0000256" key="2">
    <source>
        <dbReference type="SAM" id="Phobius"/>
    </source>
</evidence>
<keyword evidence="1" id="KW-0040">ANK repeat</keyword>
<evidence type="ECO:0008006" key="5">
    <source>
        <dbReference type="Google" id="ProtNLM"/>
    </source>
</evidence>
<dbReference type="Pfam" id="PF12796">
    <property type="entry name" value="Ank_2"/>
    <property type="match status" value="1"/>
</dbReference>
<dbReference type="OrthoDB" id="998035at2759"/>
<gene>
    <name evidence="3" type="ORF">J1N35_029333</name>
</gene>
<dbReference type="EMBL" id="JAIQCV010000009">
    <property type="protein sequence ID" value="KAH1064346.1"/>
    <property type="molecule type" value="Genomic_DNA"/>
</dbReference>
<dbReference type="InterPro" id="IPR002110">
    <property type="entry name" value="Ankyrin_rpt"/>
</dbReference>
<keyword evidence="2" id="KW-0812">Transmembrane</keyword>
<evidence type="ECO:0000256" key="1">
    <source>
        <dbReference type="PROSITE-ProRule" id="PRU00023"/>
    </source>
</evidence>
<sequence length="474" mass="52935">MTSCGKLREAAKAGNIDSLYAVIRKDPYILDRIDQTPFIDTPVHVAVKSGQDDFAVEVMNLKPSLARKLNTDGYSPIHLAIQNERMVLRLLEIDKDLVRVKGREGYTPLHCAAEQGNLRLLAQFLVDSPECVRDVTIRSETALHIAVKYNKLEAVQVLAQSLRRTYFYSSSMGKKLLNWKDKDGNTALHVAAYNNQPQMIKFLLDCNVKVNEINSSGKTPLDVIQELQTPDEASKRDSMKILRNAEALSASLTPRPRHLHQLLRTNITGLERALGELFLDITNMSAERSSAILVILVLILTSTYQATLSPPGGVLQANSKDPTNQDSHGFAPPKTLQVYGFKSRYIYIYHSRSSKFLIEEPNSSDKKSNHMNSKGGKSTLNSRDFLLFYVPNTIAFIMTFILTLGLLAVVANGITWLLLPPLLLLYFCLLSSTFDISPENAPVFIAFAPLLSLPIMFRVIGHAKCLRKYTGEKL</sequence>
<dbReference type="SMART" id="SM00248">
    <property type="entry name" value="ANK"/>
    <property type="match status" value="5"/>
</dbReference>
<keyword evidence="2" id="KW-0472">Membrane</keyword>
<dbReference type="PROSITE" id="PS50088">
    <property type="entry name" value="ANK_REPEAT"/>
    <property type="match status" value="2"/>
</dbReference>
<name>A0A9D3UXQ8_9ROSI</name>
<feature type="transmembrane region" description="Helical" evidence="2">
    <location>
        <begin position="440"/>
        <end position="460"/>
    </location>
</feature>
<dbReference type="PROSITE" id="PS50297">
    <property type="entry name" value="ANK_REP_REGION"/>
    <property type="match status" value="2"/>
</dbReference>
<feature type="transmembrane region" description="Helical" evidence="2">
    <location>
        <begin position="416"/>
        <end position="434"/>
    </location>
</feature>
<dbReference type="PANTHER" id="PTHR24128:SF46">
    <property type="entry name" value="ALPHA-LATROTOXIN-LHE1A-LIKE ISOFORM X1"/>
    <property type="match status" value="1"/>
</dbReference>
<evidence type="ECO:0000313" key="3">
    <source>
        <dbReference type="EMBL" id="KAH1064346.1"/>
    </source>
</evidence>
<dbReference type="AlphaFoldDB" id="A0A9D3UXQ8"/>
<dbReference type="SUPFAM" id="SSF48403">
    <property type="entry name" value="Ankyrin repeat"/>
    <property type="match status" value="1"/>
</dbReference>
<feature type="repeat" description="ANK" evidence="1">
    <location>
        <begin position="183"/>
        <end position="215"/>
    </location>
</feature>
<keyword evidence="4" id="KW-1185">Reference proteome</keyword>
<dbReference type="Pfam" id="PF13857">
    <property type="entry name" value="Ank_5"/>
    <property type="match status" value="1"/>
</dbReference>
<feature type="repeat" description="ANK" evidence="1">
    <location>
        <begin position="104"/>
        <end position="127"/>
    </location>
</feature>
<organism evidence="3 4">
    <name type="scientific">Gossypium stocksii</name>
    <dbReference type="NCBI Taxonomy" id="47602"/>
    <lineage>
        <taxon>Eukaryota</taxon>
        <taxon>Viridiplantae</taxon>
        <taxon>Streptophyta</taxon>
        <taxon>Embryophyta</taxon>
        <taxon>Tracheophyta</taxon>
        <taxon>Spermatophyta</taxon>
        <taxon>Magnoliopsida</taxon>
        <taxon>eudicotyledons</taxon>
        <taxon>Gunneridae</taxon>
        <taxon>Pentapetalae</taxon>
        <taxon>rosids</taxon>
        <taxon>malvids</taxon>
        <taxon>Malvales</taxon>
        <taxon>Malvaceae</taxon>
        <taxon>Malvoideae</taxon>
        <taxon>Gossypium</taxon>
    </lineage>
</organism>
<keyword evidence="2" id="KW-1133">Transmembrane helix</keyword>
<reference evidence="3 4" key="1">
    <citation type="journal article" date="2021" name="Plant Biotechnol. J.">
        <title>Multi-omics assisted identification of the key and species-specific regulatory components of drought-tolerant mechanisms in Gossypium stocksii.</title>
        <authorList>
            <person name="Yu D."/>
            <person name="Ke L."/>
            <person name="Zhang D."/>
            <person name="Wu Y."/>
            <person name="Sun Y."/>
            <person name="Mei J."/>
            <person name="Sun J."/>
            <person name="Sun Y."/>
        </authorList>
    </citation>
    <scope>NUCLEOTIDE SEQUENCE [LARGE SCALE GENOMIC DNA]</scope>
    <source>
        <strain evidence="4">cv. E1</strain>
        <tissue evidence="3">Leaf</tissue>
    </source>
</reference>
<protein>
    <recommendedName>
        <fullName evidence="5">PGG domain-containing protein</fullName>
    </recommendedName>
</protein>
<comment type="caution">
    <text evidence="3">The sequence shown here is derived from an EMBL/GenBank/DDBJ whole genome shotgun (WGS) entry which is preliminary data.</text>
</comment>
<dbReference type="Gene3D" id="1.25.40.20">
    <property type="entry name" value="Ankyrin repeat-containing domain"/>
    <property type="match status" value="2"/>
</dbReference>
<feature type="transmembrane region" description="Helical" evidence="2">
    <location>
        <begin position="386"/>
        <end position="409"/>
    </location>
</feature>
<proteinExistence type="predicted"/>
<dbReference type="PANTHER" id="PTHR24128">
    <property type="entry name" value="HOMEOBOX PROTEIN WARIAI"/>
    <property type="match status" value="1"/>
</dbReference>
<dbReference type="InterPro" id="IPR036770">
    <property type="entry name" value="Ankyrin_rpt-contain_sf"/>
</dbReference>
<evidence type="ECO:0000313" key="4">
    <source>
        <dbReference type="Proteomes" id="UP000828251"/>
    </source>
</evidence>